<proteinExistence type="predicted"/>
<reference evidence="2 3" key="1">
    <citation type="submission" date="2022-11" db="EMBL/GenBank/DDBJ databases">
        <title>Minimal conservation of predation-associated metabolite biosynthetic gene clusters underscores biosynthetic potential of Myxococcota including descriptions for ten novel species: Archangium lansinium sp. nov., Myxococcus landrumus sp. nov., Nannocystis bai.</title>
        <authorList>
            <person name="Ahearne A."/>
            <person name="Stevens C."/>
            <person name="Phillips K."/>
        </authorList>
    </citation>
    <scope>NUCLEOTIDE SEQUENCE [LARGE SCALE GENOMIC DNA]</scope>
    <source>
        <strain evidence="2 3">MIWBW</strain>
    </source>
</reference>
<keyword evidence="2" id="KW-0378">Hydrolase</keyword>
<dbReference type="Gene3D" id="3.40.50.1000">
    <property type="entry name" value="HAD superfamily/HAD-like"/>
    <property type="match status" value="1"/>
</dbReference>
<feature type="domain" description="FCP1 homology" evidence="1">
    <location>
        <begin position="2"/>
        <end position="173"/>
    </location>
</feature>
<dbReference type="InterPro" id="IPR004274">
    <property type="entry name" value="FCP1_dom"/>
</dbReference>
<dbReference type="SUPFAM" id="SSF56784">
    <property type="entry name" value="HAD-like"/>
    <property type="match status" value="1"/>
</dbReference>
<dbReference type="PANTHER" id="PTHR12210">
    <property type="entry name" value="DULLARD PROTEIN PHOSPHATASE"/>
    <property type="match status" value="1"/>
</dbReference>
<dbReference type="EMBL" id="JAPNKA010000001">
    <property type="protein sequence ID" value="MCY1078430.1"/>
    <property type="molecule type" value="Genomic_DNA"/>
</dbReference>
<dbReference type="SMART" id="SM00577">
    <property type="entry name" value="CPDc"/>
    <property type="match status" value="1"/>
</dbReference>
<accession>A0ABT4A9Y8</accession>
<evidence type="ECO:0000313" key="2">
    <source>
        <dbReference type="EMBL" id="MCY1078430.1"/>
    </source>
</evidence>
<sequence length="200" mass="23368">MTDTNRILLILDLDETLIHARTQRLARAEDFCLFDYYVYVRPHVDHFLTECAAHFRLAVWSSASDDYVGEVVKRIFPRGLTPEFVWGRSRCTFSLDRAQVQEFGYLDPSNHYNYVKKLHKLKRKGYRLERTLIVDDTPAKCAHNYGNAIYVKEYNGEEDDKELPALSKYLATLKDAVNVRTIEKRHWRSVAANQTRPVVP</sequence>
<dbReference type="Proteomes" id="UP001207654">
    <property type="component" value="Unassembled WGS sequence"/>
</dbReference>
<evidence type="ECO:0000259" key="1">
    <source>
        <dbReference type="PROSITE" id="PS50969"/>
    </source>
</evidence>
<dbReference type="RefSeq" id="WP_267537213.1">
    <property type="nucleotide sequence ID" value="NZ_JAPNKA010000001.1"/>
</dbReference>
<dbReference type="PROSITE" id="PS50969">
    <property type="entry name" value="FCP1"/>
    <property type="match status" value="1"/>
</dbReference>
<dbReference type="InterPro" id="IPR050365">
    <property type="entry name" value="TIM50"/>
</dbReference>
<evidence type="ECO:0000313" key="3">
    <source>
        <dbReference type="Proteomes" id="UP001207654"/>
    </source>
</evidence>
<dbReference type="GO" id="GO:0016787">
    <property type="term" value="F:hydrolase activity"/>
    <property type="evidence" value="ECO:0007669"/>
    <property type="project" value="UniProtKB-KW"/>
</dbReference>
<dbReference type="Pfam" id="PF03031">
    <property type="entry name" value="NIF"/>
    <property type="match status" value="1"/>
</dbReference>
<organism evidence="2 3">
    <name type="scientific">Archangium lansingense</name>
    <dbReference type="NCBI Taxonomy" id="2995310"/>
    <lineage>
        <taxon>Bacteria</taxon>
        <taxon>Pseudomonadati</taxon>
        <taxon>Myxococcota</taxon>
        <taxon>Myxococcia</taxon>
        <taxon>Myxococcales</taxon>
        <taxon>Cystobacterineae</taxon>
        <taxon>Archangiaceae</taxon>
        <taxon>Archangium</taxon>
    </lineage>
</organism>
<dbReference type="InterPro" id="IPR023214">
    <property type="entry name" value="HAD_sf"/>
</dbReference>
<name>A0ABT4A9Y8_9BACT</name>
<dbReference type="InterPro" id="IPR036412">
    <property type="entry name" value="HAD-like_sf"/>
</dbReference>
<comment type="caution">
    <text evidence="2">The sequence shown here is derived from an EMBL/GenBank/DDBJ whole genome shotgun (WGS) entry which is preliminary data.</text>
</comment>
<protein>
    <submittedName>
        <fullName evidence="2">HAD family hydrolase</fullName>
    </submittedName>
</protein>
<gene>
    <name evidence="2" type="ORF">OV287_28535</name>
</gene>
<keyword evidence="3" id="KW-1185">Reference proteome</keyword>